<evidence type="ECO:0000313" key="3">
    <source>
        <dbReference type="Proteomes" id="UP000194639"/>
    </source>
</evidence>
<name>A0A251ZZL6_9PROT</name>
<sequence length="61" mass="7257">MLFFGKGRKVGPRNGERPERELRPFSLTRQYQWMGQLSERTIAQTGWFPQEKMVSPSEDRQ</sequence>
<dbReference type="AlphaFoldDB" id="A0A251ZZL6"/>
<organism evidence="2 3">
    <name type="scientific">Acetobacter orientalis</name>
    <dbReference type="NCBI Taxonomy" id="146474"/>
    <lineage>
        <taxon>Bacteria</taxon>
        <taxon>Pseudomonadati</taxon>
        <taxon>Pseudomonadota</taxon>
        <taxon>Alphaproteobacteria</taxon>
        <taxon>Acetobacterales</taxon>
        <taxon>Acetobacteraceae</taxon>
        <taxon>Acetobacter</taxon>
    </lineage>
</organism>
<proteinExistence type="predicted"/>
<feature type="compositionally biased region" description="Basic residues" evidence="1">
    <location>
        <begin position="1"/>
        <end position="11"/>
    </location>
</feature>
<evidence type="ECO:0000313" key="2">
    <source>
        <dbReference type="EMBL" id="OUI80130.1"/>
    </source>
</evidence>
<evidence type="ECO:0000256" key="1">
    <source>
        <dbReference type="SAM" id="MobiDB-lite"/>
    </source>
</evidence>
<feature type="region of interest" description="Disordered" evidence="1">
    <location>
        <begin position="1"/>
        <end position="22"/>
    </location>
</feature>
<dbReference type="EMBL" id="JOMO01000040">
    <property type="protein sequence ID" value="OUI80130.1"/>
    <property type="molecule type" value="Genomic_DNA"/>
</dbReference>
<accession>A0A251ZZL6</accession>
<gene>
    <name evidence="2" type="ORF">HK12_10005</name>
</gene>
<dbReference type="Proteomes" id="UP000194639">
    <property type="component" value="Unassembled WGS sequence"/>
</dbReference>
<reference evidence="2 3" key="1">
    <citation type="submission" date="2014-06" db="EMBL/GenBank/DDBJ databases">
        <authorList>
            <person name="Ju J."/>
            <person name="Zhang J."/>
        </authorList>
    </citation>
    <scope>NUCLEOTIDE SEQUENCE [LARGE SCALE GENOMIC DNA]</scope>
    <source>
        <strain evidence="2">DmW_045</strain>
    </source>
</reference>
<protein>
    <submittedName>
        <fullName evidence="2">Uncharacterized protein</fullName>
    </submittedName>
</protein>
<comment type="caution">
    <text evidence="2">The sequence shown here is derived from an EMBL/GenBank/DDBJ whole genome shotgun (WGS) entry which is preliminary data.</text>
</comment>